<organism evidence="9">
    <name type="scientific">uncultured spirochete</name>
    <dbReference type="NCBI Taxonomy" id="156406"/>
    <lineage>
        <taxon>Bacteria</taxon>
        <taxon>Pseudomonadati</taxon>
        <taxon>Spirochaetota</taxon>
        <taxon>Spirochaetia</taxon>
        <taxon>Spirochaetales</taxon>
        <taxon>environmental samples</taxon>
    </lineage>
</organism>
<feature type="transmembrane region" description="Helical" evidence="7">
    <location>
        <begin position="134"/>
        <end position="157"/>
    </location>
</feature>
<dbReference type="InterPro" id="IPR010656">
    <property type="entry name" value="DctM"/>
</dbReference>
<dbReference type="AlphaFoldDB" id="A0A3P3XN06"/>
<keyword evidence="4 7" id="KW-0812">Transmembrane</keyword>
<keyword evidence="2" id="KW-1003">Cell membrane</keyword>
<evidence type="ECO:0000256" key="5">
    <source>
        <dbReference type="ARBA" id="ARBA00022989"/>
    </source>
</evidence>
<dbReference type="PIRSF" id="PIRSF006066">
    <property type="entry name" value="HI0050"/>
    <property type="match status" value="1"/>
</dbReference>
<keyword evidence="5 7" id="KW-1133">Transmembrane helix</keyword>
<evidence type="ECO:0000313" key="9">
    <source>
        <dbReference type="EMBL" id="SLM17672.1"/>
    </source>
</evidence>
<evidence type="ECO:0000259" key="8">
    <source>
        <dbReference type="Pfam" id="PF06808"/>
    </source>
</evidence>
<dbReference type="InterPro" id="IPR004681">
    <property type="entry name" value="TRAP_DctM"/>
</dbReference>
<evidence type="ECO:0000256" key="4">
    <source>
        <dbReference type="ARBA" id="ARBA00022692"/>
    </source>
</evidence>
<protein>
    <recommendedName>
        <fullName evidence="8">TRAP C4-dicarboxylate transport system permease DctM subunit domain-containing protein</fullName>
    </recommendedName>
</protein>
<dbReference type="NCBIfam" id="TIGR00786">
    <property type="entry name" value="dctM"/>
    <property type="match status" value="1"/>
</dbReference>
<proteinExistence type="predicted"/>
<feature type="transmembrane region" description="Helical" evidence="7">
    <location>
        <begin position="270"/>
        <end position="292"/>
    </location>
</feature>
<comment type="subcellular location">
    <subcellularLocation>
        <location evidence="1">Cell inner membrane</location>
        <topology evidence="1">Multi-pass membrane protein</topology>
    </subcellularLocation>
</comment>
<accession>A0A3P3XN06</accession>
<dbReference type="EMBL" id="FWDO01000004">
    <property type="protein sequence ID" value="SLM17672.1"/>
    <property type="molecule type" value="Genomic_DNA"/>
</dbReference>
<feature type="transmembrane region" description="Helical" evidence="7">
    <location>
        <begin position="97"/>
        <end position="122"/>
    </location>
</feature>
<evidence type="ECO:0000256" key="3">
    <source>
        <dbReference type="ARBA" id="ARBA00022519"/>
    </source>
</evidence>
<feature type="domain" description="TRAP C4-dicarboxylate transport system permease DctM subunit" evidence="8">
    <location>
        <begin position="8"/>
        <end position="414"/>
    </location>
</feature>
<gene>
    <name evidence="9" type="ORF">SPIRO4BDMA_40241</name>
</gene>
<sequence>MEIIWILALMLFFIFIRVPIAFAIGLTGVISIIIKGLPLELVTQRMFTSLDSFTLLAVPLFIFVGEAMNTGGVTERLFGFCRVLLRHVKGSLGHVNVLASVIFAGMSGSAVADAAGLGIVEIKAMREIGFDDDFSAAVTAASSTIGPIIPPSIPMVIYAVLAEQSVGRLFLGGIVPGLLMAIALMILVYFISKKRNYPVEPRAKFGEIVRSFLKAFPSLLTPAIILGGILLGIISTTEAAALSAVYALFLGFVIHKELTLKSLYEILKRTVISSVTVLIVISSANILTWIIISSGSPDAIAALVQNITTNKLLVLLLINLVLLFMGCFLESISILTIMVPILLPIVNALGINLVAFGVIIVLNTMIGLITPPFGLSLFVVSKLTNLSVSKLTKPVLLFAIPLVVVLLLITIFPEVITFLPDLIMGKA</sequence>
<evidence type="ECO:0000256" key="7">
    <source>
        <dbReference type="SAM" id="Phobius"/>
    </source>
</evidence>
<keyword evidence="6 7" id="KW-0472">Membrane</keyword>
<feature type="transmembrane region" description="Helical" evidence="7">
    <location>
        <begin position="212"/>
        <end position="234"/>
    </location>
</feature>
<feature type="transmembrane region" description="Helical" evidence="7">
    <location>
        <begin position="6"/>
        <end position="34"/>
    </location>
</feature>
<feature type="transmembrane region" description="Helical" evidence="7">
    <location>
        <begin position="169"/>
        <end position="191"/>
    </location>
</feature>
<name>A0A3P3XN06_9SPIR</name>
<evidence type="ECO:0000256" key="2">
    <source>
        <dbReference type="ARBA" id="ARBA00022475"/>
    </source>
</evidence>
<feature type="transmembrane region" description="Helical" evidence="7">
    <location>
        <begin position="395"/>
        <end position="419"/>
    </location>
</feature>
<evidence type="ECO:0000256" key="1">
    <source>
        <dbReference type="ARBA" id="ARBA00004429"/>
    </source>
</evidence>
<feature type="transmembrane region" description="Helical" evidence="7">
    <location>
        <begin position="312"/>
        <end position="339"/>
    </location>
</feature>
<keyword evidence="3" id="KW-0997">Cell inner membrane</keyword>
<reference evidence="9" key="1">
    <citation type="submission" date="2017-02" db="EMBL/GenBank/DDBJ databases">
        <authorList>
            <person name="Regsiter A."/>
            <person name="William W."/>
        </authorList>
    </citation>
    <scope>NUCLEOTIDE SEQUENCE</scope>
    <source>
        <strain evidence="9">BdmA 4</strain>
    </source>
</reference>
<dbReference type="PANTHER" id="PTHR33362:SF3">
    <property type="entry name" value="SIALIC ACID TRAP TRANSPORTER PERMEASE PROTEIN SIAT"/>
    <property type="match status" value="1"/>
</dbReference>
<dbReference type="GO" id="GO:0005886">
    <property type="term" value="C:plasma membrane"/>
    <property type="evidence" value="ECO:0007669"/>
    <property type="project" value="UniProtKB-SubCell"/>
</dbReference>
<dbReference type="Pfam" id="PF06808">
    <property type="entry name" value="DctM"/>
    <property type="match status" value="1"/>
</dbReference>
<evidence type="ECO:0000256" key="6">
    <source>
        <dbReference type="ARBA" id="ARBA00023136"/>
    </source>
</evidence>
<dbReference type="GO" id="GO:0022857">
    <property type="term" value="F:transmembrane transporter activity"/>
    <property type="evidence" value="ECO:0007669"/>
    <property type="project" value="TreeGrafter"/>
</dbReference>
<dbReference type="PANTHER" id="PTHR33362">
    <property type="entry name" value="SIALIC ACID TRAP TRANSPORTER PERMEASE PROTEIN SIAT-RELATED"/>
    <property type="match status" value="1"/>
</dbReference>